<feature type="transmembrane region" description="Helical" evidence="6">
    <location>
        <begin position="242"/>
        <end position="259"/>
    </location>
</feature>
<evidence type="ECO:0000313" key="8">
    <source>
        <dbReference type="Proteomes" id="UP000054761"/>
    </source>
</evidence>
<evidence type="ECO:0000256" key="6">
    <source>
        <dbReference type="SAM" id="Phobius"/>
    </source>
</evidence>
<keyword evidence="8" id="KW-1185">Reference proteome</keyword>
<keyword evidence="2" id="KW-1003">Cell membrane</keyword>
<dbReference type="EMBL" id="LNYH01000030">
    <property type="protein sequence ID" value="KTD30537.1"/>
    <property type="molecule type" value="Genomic_DNA"/>
</dbReference>
<evidence type="ECO:0000256" key="5">
    <source>
        <dbReference type="ARBA" id="ARBA00023136"/>
    </source>
</evidence>
<feature type="transmembrane region" description="Helical" evidence="6">
    <location>
        <begin position="265"/>
        <end position="290"/>
    </location>
</feature>
<comment type="subcellular location">
    <subcellularLocation>
        <location evidence="1">Cell membrane</location>
        <topology evidence="1">Multi-pass membrane protein</topology>
    </subcellularLocation>
</comment>
<feature type="transmembrane region" description="Helical" evidence="6">
    <location>
        <begin position="84"/>
        <end position="106"/>
    </location>
</feature>
<evidence type="ECO:0000256" key="3">
    <source>
        <dbReference type="ARBA" id="ARBA00022692"/>
    </source>
</evidence>
<feature type="transmembrane region" description="Helical" evidence="6">
    <location>
        <begin position="346"/>
        <end position="365"/>
    </location>
</feature>
<name>A0A0W0WDX3_9GAMM</name>
<evidence type="ECO:0000256" key="4">
    <source>
        <dbReference type="ARBA" id="ARBA00022989"/>
    </source>
</evidence>
<feature type="transmembrane region" description="Helical" evidence="6">
    <location>
        <begin position="311"/>
        <end position="334"/>
    </location>
</feature>
<dbReference type="RefSeq" id="WP_058501096.1">
    <property type="nucleotide sequence ID" value="NZ_CAAAJA010000059.1"/>
</dbReference>
<dbReference type="OrthoDB" id="5634839at2"/>
<feature type="transmembrane region" description="Helical" evidence="6">
    <location>
        <begin position="184"/>
        <end position="208"/>
    </location>
</feature>
<keyword evidence="3 6" id="KW-0812">Transmembrane</keyword>
<feature type="transmembrane region" description="Helical" evidence="6">
    <location>
        <begin position="118"/>
        <end position="138"/>
    </location>
</feature>
<dbReference type="STRING" id="454.Lisr_0719"/>
<organism evidence="7 8">
    <name type="scientific">Legionella israelensis</name>
    <dbReference type="NCBI Taxonomy" id="454"/>
    <lineage>
        <taxon>Bacteria</taxon>
        <taxon>Pseudomonadati</taxon>
        <taxon>Pseudomonadota</taxon>
        <taxon>Gammaproteobacteria</taxon>
        <taxon>Legionellales</taxon>
        <taxon>Legionellaceae</taxon>
        <taxon>Legionella</taxon>
    </lineage>
</organism>
<protein>
    <recommendedName>
        <fullName evidence="9">Polysaccharide biosynthesis protein</fullName>
    </recommendedName>
</protein>
<feature type="transmembrane region" description="Helical" evidence="6">
    <location>
        <begin position="150"/>
        <end position="172"/>
    </location>
</feature>
<dbReference type="PANTHER" id="PTHR30250">
    <property type="entry name" value="PST FAMILY PREDICTED COLANIC ACID TRANSPORTER"/>
    <property type="match status" value="1"/>
</dbReference>
<proteinExistence type="predicted"/>
<keyword evidence="4 6" id="KW-1133">Transmembrane helix</keyword>
<feature type="transmembrane region" description="Helical" evidence="6">
    <location>
        <begin position="403"/>
        <end position="425"/>
    </location>
</feature>
<comment type="caution">
    <text evidence="7">The sequence shown here is derived from an EMBL/GenBank/DDBJ whole genome shotgun (WGS) entry which is preliminary data.</text>
</comment>
<dbReference type="PATRIC" id="fig|454.4.peg.773"/>
<feature type="transmembrane region" description="Helical" evidence="6">
    <location>
        <begin position="42"/>
        <end position="63"/>
    </location>
</feature>
<dbReference type="AlphaFoldDB" id="A0A0W0WDX3"/>
<keyword evidence="5 6" id="KW-0472">Membrane</keyword>
<feature type="transmembrane region" description="Helical" evidence="6">
    <location>
        <begin position="7"/>
        <end position="30"/>
    </location>
</feature>
<evidence type="ECO:0008006" key="9">
    <source>
        <dbReference type="Google" id="ProtNLM"/>
    </source>
</evidence>
<dbReference type="PANTHER" id="PTHR30250:SF11">
    <property type="entry name" value="O-ANTIGEN TRANSPORTER-RELATED"/>
    <property type="match status" value="1"/>
</dbReference>
<evidence type="ECO:0000256" key="2">
    <source>
        <dbReference type="ARBA" id="ARBA00022475"/>
    </source>
</evidence>
<sequence length="438" mass="49952">MSFLFNLFIIIADQFMLFGINVLVARSAGASLFGDFTVATNALYLIATIMTFGIDSIIAYYVPKFYIKERYERIFALTISVKNFLTPIHITILLLGVTLSIAIIALSRALEHLHFFEINHPLMLFLWGAVAISLYHIYIQYLQAIDYMRMSVLLSLLQTVFYFILSLFTYFYLYSILFHHDRNYFPHIMLMAFILSYVLILLTVPLMYKKAKLEILSTTNIHHIQPLHVWKEKIYGYSIQNITRYVFTTIPLLVMEWLGQSEHAVGLFSAVVSIISLAYIGISPIGILIAPDISAAFTQGKRILRIKMKKYLIICLSIAVATALTIGVFAKQILLFFQSNFIDALPYTYIALISIFTYALSIPLARMAQFSRHGNRIGAQISFFLLSLQIIACLILIPWLNLVGAMICYIGSGITYNIILIVIAIKIYKKDTHFENTL</sequence>
<evidence type="ECO:0000313" key="7">
    <source>
        <dbReference type="EMBL" id="KTD30537.1"/>
    </source>
</evidence>
<gene>
    <name evidence="7" type="ORF">Lisr_0719</name>
</gene>
<feature type="transmembrane region" description="Helical" evidence="6">
    <location>
        <begin position="377"/>
        <end position="397"/>
    </location>
</feature>
<dbReference type="GO" id="GO:0005886">
    <property type="term" value="C:plasma membrane"/>
    <property type="evidence" value="ECO:0007669"/>
    <property type="project" value="UniProtKB-SubCell"/>
</dbReference>
<accession>A0A0W0WDX3</accession>
<evidence type="ECO:0000256" key="1">
    <source>
        <dbReference type="ARBA" id="ARBA00004651"/>
    </source>
</evidence>
<dbReference type="InterPro" id="IPR050833">
    <property type="entry name" value="Poly_Biosynth_Transport"/>
</dbReference>
<reference evidence="7 8" key="1">
    <citation type="submission" date="2015-11" db="EMBL/GenBank/DDBJ databases">
        <title>Genomic analysis of 38 Legionella species identifies large and diverse effector repertoires.</title>
        <authorList>
            <person name="Burstein D."/>
            <person name="Amaro F."/>
            <person name="Zusman T."/>
            <person name="Lifshitz Z."/>
            <person name="Cohen O."/>
            <person name="Gilbert J.A."/>
            <person name="Pupko T."/>
            <person name="Shuman H.A."/>
            <person name="Segal G."/>
        </authorList>
    </citation>
    <scope>NUCLEOTIDE SEQUENCE [LARGE SCALE GENOMIC DNA]</scope>
    <source>
        <strain evidence="7 8">Bercovier 4</strain>
    </source>
</reference>
<dbReference type="Proteomes" id="UP000054761">
    <property type="component" value="Unassembled WGS sequence"/>
</dbReference>